<gene>
    <name evidence="1" type="ORF">ONB1V03_LOCUS15138</name>
</gene>
<dbReference type="Gene3D" id="3.80.10.10">
    <property type="entry name" value="Ribonuclease Inhibitor"/>
    <property type="match status" value="1"/>
</dbReference>
<dbReference type="AlphaFoldDB" id="A0A7R9QUQ4"/>
<sequence>MPSARESYGTPKHVMASTVTPMVEYVSRATIDDVMDEDLKESKGKMSAREPCVTFGLKRGITCGDSGHRSSQYNDLSLAITEPNGALRLSRSVQKLAPFIRLMRAVECIHFCDCLVSPMAFKWIVTTCENLRCLRFDNIQGLVKTEWTKFVKPLSAKLIHFSYAGNTLNDWRSLAAMVLSFALLESLAISDCVQDLVPVFRGMSQTVDSLTISRCDRLNARAVRALKRSNGPQIRFLAIDFTNVTKCLSVIQAFYDILGDSLLYFKATNIAGEDFSQFTHNLTQKSMTNVFATTIHC</sequence>
<organism evidence="1">
    <name type="scientific">Oppiella nova</name>
    <dbReference type="NCBI Taxonomy" id="334625"/>
    <lineage>
        <taxon>Eukaryota</taxon>
        <taxon>Metazoa</taxon>
        <taxon>Ecdysozoa</taxon>
        <taxon>Arthropoda</taxon>
        <taxon>Chelicerata</taxon>
        <taxon>Arachnida</taxon>
        <taxon>Acari</taxon>
        <taxon>Acariformes</taxon>
        <taxon>Sarcoptiformes</taxon>
        <taxon>Oribatida</taxon>
        <taxon>Brachypylina</taxon>
        <taxon>Oppioidea</taxon>
        <taxon>Oppiidae</taxon>
        <taxon>Oppiella</taxon>
    </lineage>
</organism>
<dbReference type="InterPro" id="IPR032675">
    <property type="entry name" value="LRR_dom_sf"/>
</dbReference>
<evidence type="ECO:0000313" key="2">
    <source>
        <dbReference type="Proteomes" id="UP000728032"/>
    </source>
</evidence>
<evidence type="ECO:0000313" key="1">
    <source>
        <dbReference type="EMBL" id="CAD7658517.1"/>
    </source>
</evidence>
<dbReference type="Proteomes" id="UP000728032">
    <property type="component" value="Unassembled WGS sequence"/>
</dbReference>
<dbReference type="SUPFAM" id="SSF52047">
    <property type="entry name" value="RNI-like"/>
    <property type="match status" value="1"/>
</dbReference>
<dbReference type="OrthoDB" id="378874at2759"/>
<keyword evidence="2" id="KW-1185">Reference proteome</keyword>
<dbReference type="EMBL" id="OC930005">
    <property type="protein sequence ID" value="CAD7658517.1"/>
    <property type="molecule type" value="Genomic_DNA"/>
</dbReference>
<proteinExistence type="predicted"/>
<dbReference type="EMBL" id="CAJPVJ010015180">
    <property type="protein sequence ID" value="CAG2175703.1"/>
    <property type="molecule type" value="Genomic_DNA"/>
</dbReference>
<protein>
    <submittedName>
        <fullName evidence="1">Uncharacterized protein</fullName>
    </submittedName>
</protein>
<reference evidence="1" key="1">
    <citation type="submission" date="2020-11" db="EMBL/GenBank/DDBJ databases">
        <authorList>
            <person name="Tran Van P."/>
        </authorList>
    </citation>
    <scope>NUCLEOTIDE SEQUENCE</scope>
</reference>
<accession>A0A7R9QUQ4</accession>
<name>A0A7R9QUQ4_9ACAR</name>